<evidence type="ECO:0000256" key="2">
    <source>
        <dbReference type="SAM" id="SignalP"/>
    </source>
</evidence>
<dbReference type="AlphaFoldDB" id="A0A857GQ16"/>
<sequence length="106" mass="11297">MLFNELAKKTAVLGVAFGLVASPMAFAHTSIELNKDRSAGHDIIEPSSHNTSGPAQYSTSDLTHDEGDTLDYSTSSSANDSTDTATSKTGYDANELNRDEGDGIRW</sequence>
<proteinExistence type="predicted"/>
<dbReference type="KEGG" id="hmd:CTT34_17785"/>
<organism evidence="3 4">
    <name type="scientific">Vreelandella aquamarina</name>
    <dbReference type="NCBI Taxonomy" id="77097"/>
    <lineage>
        <taxon>Bacteria</taxon>
        <taxon>Pseudomonadati</taxon>
        <taxon>Pseudomonadota</taxon>
        <taxon>Gammaproteobacteria</taxon>
        <taxon>Oceanospirillales</taxon>
        <taxon>Halomonadaceae</taxon>
        <taxon>Vreelandella</taxon>
    </lineage>
</organism>
<dbReference type="EMBL" id="CP024621">
    <property type="protein sequence ID" value="QHD51389.1"/>
    <property type="molecule type" value="Genomic_DNA"/>
</dbReference>
<name>A0A857GQ16_9GAMM</name>
<feature type="compositionally biased region" description="Polar residues" evidence="1">
    <location>
        <begin position="47"/>
        <end position="61"/>
    </location>
</feature>
<gene>
    <name evidence="3" type="ORF">CTT34_17785</name>
</gene>
<accession>A0A857GQ16</accession>
<evidence type="ECO:0000256" key="1">
    <source>
        <dbReference type="SAM" id="MobiDB-lite"/>
    </source>
</evidence>
<feature type="signal peptide" evidence="2">
    <location>
        <begin position="1"/>
        <end position="27"/>
    </location>
</feature>
<feature type="compositionally biased region" description="Low complexity" evidence="1">
    <location>
        <begin position="73"/>
        <end position="87"/>
    </location>
</feature>
<feature type="chain" id="PRO_5032353714" evidence="2">
    <location>
        <begin position="28"/>
        <end position="106"/>
    </location>
</feature>
<feature type="compositionally biased region" description="Basic and acidic residues" evidence="1">
    <location>
        <begin position="95"/>
        <end position="106"/>
    </location>
</feature>
<evidence type="ECO:0000313" key="3">
    <source>
        <dbReference type="EMBL" id="QHD51389.1"/>
    </source>
</evidence>
<feature type="region of interest" description="Disordered" evidence="1">
    <location>
        <begin position="37"/>
        <end position="106"/>
    </location>
</feature>
<dbReference type="Proteomes" id="UP000463949">
    <property type="component" value="Chromosome"/>
</dbReference>
<reference evidence="3 4" key="1">
    <citation type="submission" date="2017-10" db="EMBL/GenBank/DDBJ databases">
        <title>Coral associated bacteria.</title>
        <authorList>
            <person name="Wang X."/>
        </authorList>
    </citation>
    <scope>NUCLEOTIDE SEQUENCE [LARGE SCALE GENOMIC DNA]</scope>
    <source>
        <strain evidence="3 4">SCSIO 43005</strain>
    </source>
</reference>
<protein>
    <submittedName>
        <fullName evidence="3">Uncharacterized protein</fullName>
    </submittedName>
</protein>
<keyword evidence="2" id="KW-0732">Signal</keyword>
<dbReference type="RefSeq" id="WP_159343596.1">
    <property type="nucleotide sequence ID" value="NZ_CP024621.1"/>
</dbReference>
<dbReference type="OrthoDB" id="6166475at2"/>
<evidence type="ECO:0000313" key="4">
    <source>
        <dbReference type="Proteomes" id="UP000463949"/>
    </source>
</evidence>